<evidence type="ECO:0000256" key="4">
    <source>
        <dbReference type="RuleBase" id="RU368087"/>
    </source>
</evidence>
<sequence>MLRATTTTAVRAFKPVQVSAIARPYSTGKFNEKERAEEEIYFRKKEQEEIAKLREALAKAEKQIEDLKKN</sequence>
<comment type="similarity">
    <text evidence="2 4">Belongs to the ATPase inhibitor family.</text>
</comment>
<evidence type="ECO:0000256" key="5">
    <source>
        <dbReference type="SAM" id="Coils"/>
    </source>
</evidence>
<evidence type="ECO:0000256" key="2">
    <source>
        <dbReference type="ARBA" id="ARBA00010901"/>
    </source>
</evidence>
<keyword evidence="7" id="KW-1185">Reference proteome</keyword>
<dbReference type="OrthoDB" id="5532350at2759"/>
<comment type="caution">
    <text evidence="6">The sequence shown here is derived from an EMBL/GenBank/DDBJ whole genome shotgun (WGS) entry which is preliminary data.</text>
</comment>
<organism evidence="6 7">
    <name type="scientific">Lunasporangiospora selenospora</name>
    <dbReference type="NCBI Taxonomy" id="979761"/>
    <lineage>
        <taxon>Eukaryota</taxon>
        <taxon>Fungi</taxon>
        <taxon>Fungi incertae sedis</taxon>
        <taxon>Mucoromycota</taxon>
        <taxon>Mortierellomycotina</taxon>
        <taxon>Mortierellomycetes</taxon>
        <taxon>Mortierellales</taxon>
        <taxon>Mortierellaceae</taxon>
        <taxon>Lunasporangiospora</taxon>
    </lineage>
</organism>
<evidence type="ECO:0000256" key="3">
    <source>
        <dbReference type="ARBA" id="ARBA00023128"/>
    </source>
</evidence>
<dbReference type="GO" id="GO:0005739">
    <property type="term" value="C:mitochondrion"/>
    <property type="evidence" value="ECO:0007669"/>
    <property type="project" value="UniProtKB-SubCell"/>
</dbReference>
<dbReference type="Pfam" id="PF04568">
    <property type="entry name" value="IATP"/>
    <property type="match status" value="1"/>
</dbReference>
<dbReference type="Gene3D" id="1.20.5.500">
    <property type="entry name" value="Single helix bin"/>
    <property type="match status" value="1"/>
</dbReference>
<comment type="subcellular location">
    <subcellularLocation>
        <location evidence="1">Mitochondrion</location>
    </subcellularLocation>
</comment>
<dbReference type="SUPFAM" id="SSF64602">
    <property type="entry name" value="F1 ATPase inhibitor, IF1, C-terminal domain"/>
    <property type="match status" value="1"/>
</dbReference>
<gene>
    <name evidence="6" type="ORF">BGW38_002201</name>
</gene>
<dbReference type="Proteomes" id="UP000780801">
    <property type="component" value="Unassembled WGS sequence"/>
</dbReference>
<reference evidence="6" key="1">
    <citation type="journal article" date="2020" name="Fungal Divers.">
        <title>Resolving the Mortierellaceae phylogeny through synthesis of multi-gene phylogenetics and phylogenomics.</title>
        <authorList>
            <person name="Vandepol N."/>
            <person name="Liber J."/>
            <person name="Desiro A."/>
            <person name="Na H."/>
            <person name="Kennedy M."/>
            <person name="Barry K."/>
            <person name="Grigoriev I.V."/>
            <person name="Miller A.N."/>
            <person name="O'Donnell K."/>
            <person name="Stajich J.E."/>
            <person name="Bonito G."/>
        </authorList>
    </citation>
    <scope>NUCLEOTIDE SEQUENCE</scope>
    <source>
        <strain evidence="6">KOD1015</strain>
    </source>
</reference>
<keyword evidence="3" id="KW-0496">Mitochondrion</keyword>
<keyword evidence="5" id="KW-0175">Coiled coil</keyword>
<feature type="coiled-coil region" evidence="5">
    <location>
        <begin position="43"/>
        <end position="70"/>
    </location>
</feature>
<dbReference type="AlphaFoldDB" id="A0A9P6FSQ4"/>
<dbReference type="GO" id="GO:0042030">
    <property type="term" value="F:ATPase inhibitor activity"/>
    <property type="evidence" value="ECO:0007669"/>
    <property type="project" value="InterPro"/>
</dbReference>
<proteinExistence type="inferred from homology"/>
<evidence type="ECO:0000313" key="6">
    <source>
        <dbReference type="EMBL" id="KAF9580957.1"/>
    </source>
</evidence>
<evidence type="ECO:0000256" key="1">
    <source>
        <dbReference type="ARBA" id="ARBA00004173"/>
    </source>
</evidence>
<dbReference type="EMBL" id="JAABOA010001752">
    <property type="protein sequence ID" value="KAF9580957.1"/>
    <property type="molecule type" value="Genomic_DNA"/>
</dbReference>
<comment type="function">
    <text evidence="4">Inhibits the enzyme activity of ATPase.</text>
</comment>
<name>A0A9P6FSQ4_9FUNG</name>
<dbReference type="InterPro" id="IPR007648">
    <property type="entry name" value="ATPase_inhibitor_mt"/>
</dbReference>
<accession>A0A9P6FSQ4</accession>
<protein>
    <recommendedName>
        <fullName evidence="4">ATPase inhibitor, mitochondrial</fullName>
    </recommendedName>
</protein>
<evidence type="ECO:0000313" key="7">
    <source>
        <dbReference type="Proteomes" id="UP000780801"/>
    </source>
</evidence>